<dbReference type="Pfam" id="PF00008">
    <property type="entry name" value="EGF"/>
    <property type="match status" value="1"/>
</dbReference>
<keyword evidence="1" id="KW-0245">EGF-like domain</keyword>
<dbReference type="InterPro" id="IPR000742">
    <property type="entry name" value="EGF"/>
</dbReference>
<dbReference type="PROSITE" id="PS50026">
    <property type="entry name" value="EGF_3"/>
    <property type="match status" value="2"/>
</dbReference>
<keyword evidence="1" id="KW-1015">Disulfide bond</keyword>
<accession>A0AAV5SQA0</accession>
<dbReference type="PROSITE" id="PS01186">
    <property type="entry name" value="EGF_2"/>
    <property type="match status" value="1"/>
</dbReference>
<feature type="domain" description="EGF-like" evidence="3">
    <location>
        <begin position="68"/>
        <end position="105"/>
    </location>
</feature>
<proteinExistence type="predicted"/>
<dbReference type="AlphaFoldDB" id="A0AAV5SQA0"/>
<feature type="disulfide bond" evidence="1">
    <location>
        <begin position="47"/>
        <end position="56"/>
    </location>
</feature>
<dbReference type="PROSITE" id="PS00022">
    <property type="entry name" value="EGF_1"/>
    <property type="match status" value="2"/>
</dbReference>
<evidence type="ECO:0000313" key="4">
    <source>
        <dbReference type="EMBL" id="GMS85366.1"/>
    </source>
</evidence>
<name>A0AAV5SQA0_9BILA</name>
<feature type="domain" description="EGF-like" evidence="3">
    <location>
        <begin position="20"/>
        <end position="57"/>
    </location>
</feature>
<dbReference type="SUPFAM" id="SSF57196">
    <property type="entry name" value="EGF/Laminin"/>
    <property type="match status" value="2"/>
</dbReference>
<reference evidence="4" key="1">
    <citation type="submission" date="2023-10" db="EMBL/GenBank/DDBJ databases">
        <title>Genome assembly of Pristionchus species.</title>
        <authorList>
            <person name="Yoshida K."/>
            <person name="Sommer R.J."/>
        </authorList>
    </citation>
    <scope>NUCLEOTIDE SEQUENCE</scope>
    <source>
        <strain evidence="4">RS0144</strain>
    </source>
</reference>
<keyword evidence="5" id="KW-1185">Reference proteome</keyword>
<evidence type="ECO:0000256" key="1">
    <source>
        <dbReference type="PROSITE-ProRule" id="PRU00076"/>
    </source>
</evidence>
<evidence type="ECO:0000259" key="3">
    <source>
        <dbReference type="PROSITE" id="PS50026"/>
    </source>
</evidence>
<protein>
    <recommendedName>
        <fullName evidence="3">EGF-like domain-containing protein</fullName>
    </recommendedName>
</protein>
<gene>
    <name evidence="4" type="ORF">PENTCL1PPCAC_7541</name>
</gene>
<dbReference type="Proteomes" id="UP001432027">
    <property type="component" value="Unassembled WGS sequence"/>
</dbReference>
<comment type="caution">
    <text evidence="4">The sequence shown here is derived from an EMBL/GenBank/DDBJ whole genome shotgun (WGS) entry which is preliminary data.</text>
</comment>
<feature type="chain" id="PRO_5043394576" description="EGF-like domain-containing protein" evidence="2">
    <location>
        <begin position="17"/>
        <end position="115"/>
    </location>
</feature>
<dbReference type="SMART" id="SM00181">
    <property type="entry name" value="EGF"/>
    <property type="match status" value="2"/>
</dbReference>
<comment type="caution">
    <text evidence="1">Lacks conserved residue(s) required for the propagation of feature annotation.</text>
</comment>
<evidence type="ECO:0000313" key="5">
    <source>
        <dbReference type="Proteomes" id="UP001432027"/>
    </source>
</evidence>
<dbReference type="EMBL" id="BTSX01000002">
    <property type="protein sequence ID" value="GMS85366.1"/>
    <property type="molecule type" value="Genomic_DNA"/>
</dbReference>
<evidence type="ECO:0000256" key="2">
    <source>
        <dbReference type="SAM" id="SignalP"/>
    </source>
</evidence>
<dbReference type="Gene3D" id="2.10.25.10">
    <property type="entry name" value="Laminin"/>
    <property type="match status" value="1"/>
</dbReference>
<sequence length="115" mass="12723">MWSASLLLALIASALTHPVKWSTCEDLANCNNHGVCSETPEGFFCFCQSEWVGTRCQMPINKVLNGTIDEPCENMIDCNDHGVCSGNVENLECNCYPGWYGVRCQIPEGKGMKQE</sequence>
<keyword evidence="2" id="KW-0732">Signal</keyword>
<feature type="signal peptide" evidence="2">
    <location>
        <begin position="1"/>
        <end position="16"/>
    </location>
</feature>
<dbReference type="CDD" id="cd00054">
    <property type="entry name" value="EGF_CA"/>
    <property type="match status" value="1"/>
</dbReference>
<organism evidence="4 5">
    <name type="scientific">Pristionchus entomophagus</name>
    <dbReference type="NCBI Taxonomy" id="358040"/>
    <lineage>
        <taxon>Eukaryota</taxon>
        <taxon>Metazoa</taxon>
        <taxon>Ecdysozoa</taxon>
        <taxon>Nematoda</taxon>
        <taxon>Chromadorea</taxon>
        <taxon>Rhabditida</taxon>
        <taxon>Rhabditina</taxon>
        <taxon>Diplogasteromorpha</taxon>
        <taxon>Diplogasteroidea</taxon>
        <taxon>Neodiplogasteridae</taxon>
        <taxon>Pristionchus</taxon>
    </lineage>
</organism>
<feature type="disulfide bond" evidence="1">
    <location>
        <begin position="95"/>
        <end position="104"/>
    </location>
</feature>